<feature type="signal peptide" evidence="1">
    <location>
        <begin position="1"/>
        <end position="24"/>
    </location>
</feature>
<dbReference type="PANTHER" id="PTHR40617:SF1">
    <property type="entry name" value="ATTH DOMAIN-CONTAINING PROTEIN-RELATED"/>
    <property type="match status" value="1"/>
</dbReference>
<dbReference type="EMBL" id="MTYH01000082">
    <property type="protein sequence ID" value="PNP39439.1"/>
    <property type="molecule type" value="Genomic_DNA"/>
</dbReference>
<dbReference type="Gene3D" id="2.40.370.10">
    <property type="entry name" value="AttH-like domain"/>
    <property type="match status" value="2"/>
</dbReference>
<dbReference type="Pfam" id="PF07143">
    <property type="entry name" value="CrtC"/>
    <property type="match status" value="1"/>
</dbReference>
<dbReference type="InterPro" id="IPR010791">
    <property type="entry name" value="AttH_dom"/>
</dbReference>
<dbReference type="OrthoDB" id="5295747at2759"/>
<evidence type="ECO:0000256" key="1">
    <source>
        <dbReference type="SAM" id="SignalP"/>
    </source>
</evidence>
<gene>
    <name evidence="3" type="ORF">TGAMA5MH_08645</name>
</gene>
<keyword evidence="1" id="KW-0732">Signal</keyword>
<comment type="caution">
    <text evidence="3">The sequence shown here is derived from an EMBL/GenBank/DDBJ whole genome shotgun (WGS) entry which is preliminary data.</text>
</comment>
<dbReference type="SUPFAM" id="SSF159245">
    <property type="entry name" value="AttH-like"/>
    <property type="match status" value="1"/>
</dbReference>
<proteinExistence type="predicted"/>
<dbReference type="PANTHER" id="PTHR40617">
    <property type="entry name" value="TERPENE CYCLASE ASQC"/>
    <property type="match status" value="1"/>
</dbReference>
<evidence type="ECO:0000313" key="3">
    <source>
        <dbReference type="EMBL" id="PNP39439.1"/>
    </source>
</evidence>
<dbReference type="AlphaFoldDB" id="A0A2K0T1P3"/>
<protein>
    <recommendedName>
        <fullName evidence="2">AttH domain-containing protein</fullName>
    </recommendedName>
</protein>
<dbReference type="InterPro" id="IPR023374">
    <property type="entry name" value="AttH-like_dom_sf"/>
</dbReference>
<dbReference type="Proteomes" id="UP000236546">
    <property type="component" value="Unassembled WGS sequence"/>
</dbReference>
<organism evidence="3 4">
    <name type="scientific">Trichoderma gamsii</name>
    <dbReference type="NCBI Taxonomy" id="398673"/>
    <lineage>
        <taxon>Eukaryota</taxon>
        <taxon>Fungi</taxon>
        <taxon>Dikarya</taxon>
        <taxon>Ascomycota</taxon>
        <taxon>Pezizomycotina</taxon>
        <taxon>Sordariomycetes</taxon>
        <taxon>Hypocreomycetidae</taxon>
        <taxon>Hypocreales</taxon>
        <taxon>Hypocreaceae</taxon>
        <taxon>Trichoderma</taxon>
    </lineage>
</organism>
<reference evidence="3 4" key="1">
    <citation type="submission" date="2017-02" db="EMBL/GenBank/DDBJ databases">
        <title>Genomes of Trichoderma spp. with biocontrol activity.</title>
        <authorList>
            <person name="Gardiner D."/>
            <person name="Kazan K."/>
            <person name="Vos C."/>
            <person name="Harvey P."/>
        </authorList>
    </citation>
    <scope>NUCLEOTIDE SEQUENCE [LARGE SCALE GENOMIC DNA]</scope>
    <source>
        <strain evidence="3 4">A5MH</strain>
    </source>
</reference>
<sequence>MMLASSNTQSKLLAFQALVATAFATNPGWIFHPQTNGFTSGGLGNYPTPYNLSTSQTNHKLASTGGSFWSSSFIHGSNGRDYLVVANAVAELPVGGGTLVDVYRASILDLEDTSQYSQYARLTALAQTYGPTGILNFTVPGFAFQSTSRTDPLSGIRIFSNVADVDFDLTFDLSSPPILNAGTGTFQVGGGTGFQWSMPAGKTTGWISVNGTKVNVDASRSLTWYDRQWGVFPSDFSWFQVHIPGQASDGTEDELYSIWAWNDPINGNKQFATRRTGERAEQIVLPVTEKISSNRTFTSPATGVTYPLDWTIVIPGGPELYLSSIRPDQEIQTAGVPVVSYTGFLNAVAKYPGGRTVPAFAVIESL</sequence>
<accession>A0A2K0T1P3</accession>
<feature type="chain" id="PRO_5014428559" description="AttH domain-containing protein" evidence="1">
    <location>
        <begin position="25"/>
        <end position="366"/>
    </location>
</feature>
<feature type="domain" description="AttH" evidence="2">
    <location>
        <begin position="141"/>
        <end position="230"/>
    </location>
</feature>
<evidence type="ECO:0000259" key="2">
    <source>
        <dbReference type="Pfam" id="PF07143"/>
    </source>
</evidence>
<dbReference type="InterPro" id="IPR053112">
    <property type="entry name" value="Fungal_Dehydratase/Hydratase"/>
</dbReference>
<name>A0A2K0T1P3_9HYPO</name>
<evidence type="ECO:0000313" key="4">
    <source>
        <dbReference type="Proteomes" id="UP000236546"/>
    </source>
</evidence>